<keyword evidence="1" id="KW-1133">Transmembrane helix</keyword>
<keyword evidence="3" id="KW-1185">Reference proteome</keyword>
<feature type="transmembrane region" description="Helical" evidence="1">
    <location>
        <begin position="100"/>
        <end position="119"/>
    </location>
</feature>
<protein>
    <submittedName>
        <fullName evidence="2">Uncharacterized protein</fullName>
    </submittedName>
</protein>
<keyword evidence="1" id="KW-0472">Membrane</keyword>
<organism evidence="2 3">
    <name type="scientific">Streptococcus downei MFe28</name>
    <dbReference type="NCBI Taxonomy" id="764290"/>
    <lineage>
        <taxon>Bacteria</taxon>
        <taxon>Bacillati</taxon>
        <taxon>Bacillota</taxon>
        <taxon>Bacilli</taxon>
        <taxon>Lactobacillales</taxon>
        <taxon>Streptococcaceae</taxon>
        <taxon>Streptococcus</taxon>
    </lineage>
</organism>
<gene>
    <name evidence="2" type="ORF">NCTC11391_01010</name>
</gene>
<name>A0A380JD89_STRDO</name>
<reference evidence="2 3" key="1">
    <citation type="submission" date="2018-06" db="EMBL/GenBank/DDBJ databases">
        <authorList>
            <consortium name="Pathogen Informatics"/>
            <person name="Doyle S."/>
        </authorList>
    </citation>
    <scope>NUCLEOTIDE SEQUENCE [LARGE SCALE GENOMIC DNA]</scope>
    <source>
        <strain evidence="3">NCTC 11391</strain>
    </source>
</reference>
<feature type="transmembrane region" description="Helical" evidence="1">
    <location>
        <begin position="125"/>
        <end position="145"/>
    </location>
</feature>
<sequence length="152" mass="17228">MKAYDLNTINQTKAELGYSPNSLNLTVFTGPGNSAALFSYWLIIFARTFYNLSFEQGGLLLIQRSKATNKLLKDKYYFIKNDDIQSIELKKDSHKFTNRLALGMFSPTLLGFGLSGLFINQGQLLIVLLFLVTLVMSLIFIRFNLSRLPQDS</sequence>
<evidence type="ECO:0000256" key="1">
    <source>
        <dbReference type="SAM" id="Phobius"/>
    </source>
</evidence>
<dbReference type="OrthoDB" id="2156361at2"/>
<dbReference type="AlphaFoldDB" id="A0A380JD89"/>
<accession>A0A380JD89</accession>
<dbReference type="EMBL" id="UHFA01000002">
    <property type="protein sequence ID" value="SUN35971.1"/>
    <property type="molecule type" value="Genomic_DNA"/>
</dbReference>
<keyword evidence="1" id="KW-0812">Transmembrane</keyword>
<evidence type="ECO:0000313" key="3">
    <source>
        <dbReference type="Proteomes" id="UP000254082"/>
    </source>
</evidence>
<evidence type="ECO:0000313" key="2">
    <source>
        <dbReference type="EMBL" id="SUN35971.1"/>
    </source>
</evidence>
<dbReference type="Proteomes" id="UP000254082">
    <property type="component" value="Unassembled WGS sequence"/>
</dbReference>
<proteinExistence type="predicted"/>
<dbReference type="RefSeq" id="WP_115324988.1">
    <property type="nucleotide sequence ID" value="NZ_UHFA01000002.1"/>
</dbReference>